<accession>A0A9P4I345</accession>
<feature type="region of interest" description="Disordered" evidence="1">
    <location>
        <begin position="1"/>
        <end position="40"/>
    </location>
</feature>
<dbReference type="Proteomes" id="UP000799772">
    <property type="component" value="Unassembled WGS sequence"/>
</dbReference>
<dbReference type="PANTHER" id="PTHR42085">
    <property type="entry name" value="F-BOX DOMAIN-CONTAINING PROTEIN"/>
    <property type="match status" value="1"/>
</dbReference>
<evidence type="ECO:0000313" key="2">
    <source>
        <dbReference type="EMBL" id="KAF2094176.1"/>
    </source>
</evidence>
<comment type="caution">
    <text evidence="2">The sequence shown here is derived from an EMBL/GenBank/DDBJ whole genome shotgun (WGS) entry which is preliminary data.</text>
</comment>
<dbReference type="PANTHER" id="PTHR42085:SF1">
    <property type="entry name" value="F-BOX DOMAIN-CONTAINING PROTEIN"/>
    <property type="match status" value="1"/>
</dbReference>
<dbReference type="OrthoDB" id="5413827at2759"/>
<dbReference type="EMBL" id="ML978135">
    <property type="protein sequence ID" value="KAF2094176.1"/>
    <property type="molecule type" value="Genomic_DNA"/>
</dbReference>
<evidence type="ECO:0000313" key="3">
    <source>
        <dbReference type="Proteomes" id="UP000799772"/>
    </source>
</evidence>
<organism evidence="2 3">
    <name type="scientific">Rhizodiscina lignyota</name>
    <dbReference type="NCBI Taxonomy" id="1504668"/>
    <lineage>
        <taxon>Eukaryota</taxon>
        <taxon>Fungi</taxon>
        <taxon>Dikarya</taxon>
        <taxon>Ascomycota</taxon>
        <taxon>Pezizomycotina</taxon>
        <taxon>Dothideomycetes</taxon>
        <taxon>Pleosporomycetidae</taxon>
        <taxon>Aulographales</taxon>
        <taxon>Rhizodiscinaceae</taxon>
        <taxon>Rhizodiscina</taxon>
    </lineage>
</organism>
<proteinExistence type="predicted"/>
<protein>
    <submittedName>
        <fullName evidence="2">Uncharacterized protein</fullName>
    </submittedName>
</protein>
<keyword evidence="3" id="KW-1185">Reference proteome</keyword>
<sequence length="299" mass="34316">MTRYHNRRKVQHTTSASSAGAGGISSSSTEKPVASSTAGPSNSNRFPFLKLPAELRLQIYDCVFECYLFDEYRPLGKWYTSGPSLRIIPAKRQSFFKLFHINHQTRGEIMAHILSTYIIEIFHDQLIGVLQLFGPTERTWIKHLRILALIDENFMREEQLQKLVRGTDVKHHPQNFRAQLDTAVCGLKDIISGPFSLPNLSTLAIHPDLDIWSISWAAKSCMPQDMRWPVLDALEDVSKLEEFKIKEFKFELDREHWYRHDQPYAKCVLSLFHGTEAVVVAQTQANKAMENDEDNKAQA</sequence>
<reference evidence="2" key="1">
    <citation type="journal article" date="2020" name="Stud. Mycol.">
        <title>101 Dothideomycetes genomes: a test case for predicting lifestyles and emergence of pathogens.</title>
        <authorList>
            <person name="Haridas S."/>
            <person name="Albert R."/>
            <person name="Binder M."/>
            <person name="Bloem J."/>
            <person name="Labutti K."/>
            <person name="Salamov A."/>
            <person name="Andreopoulos B."/>
            <person name="Baker S."/>
            <person name="Barry K."/>
            <person name="Bills G."/>
            <person name="Bluhm B."/>
            <person name="Cannon C."/>
            <person name="Castanera R."/>
            <person name="Culley D."/>
            <person name="Daum C."/>
            <person name="Ezra D."/>
            <person name="Gonzalez J."/>
            <person name="Henrissat B."/>
            <person name="Kuo A."/>
            <person name="Liang C."/>
            <person name="Lipzen A."/>
            <person name="Lutzoni F."/>
            <person name="Magnuson J."/>
            <person name="Mondo S."/>
            <person name="Nolan M."/>
            <person name="Ohm R."/>
            <person name="Pangilinan J."/>
            <person name="Park H.-J."/>
            <person name="Ramirez L."/>
            <person name="Alfaro M."/>
            <person name="Sun H."/>
            <person name="Tritt A."/>
            <person name="Yoshinaga Y."/>
            <person name="Zwiers L.-H."/>
            <person name="Turgeon B."/>
            <person name="Goodwin S."/>
            <person name="Spatafora J."/>
            <person name="Crous P."/>
            <person name="Grigoriev I."/>
        </authorList>
    </citation>
    <scope>NUCLEOTIDE SEQUENCE</scope>
    <source>
        <strain evidence="2">CBS 133067</strain>
    </source>
</reference>
<name>A0A9P4I345_9PEZI</name>
<dbReference type="AlphaFoldDB" id="A0A9P4I345"/>
<gene>
    <name evidence="2" type="ORF">NA57DRAFT_80592</name>
</gene>
<feature type="compositionally biased region" description="Low complexity" evidence="1">
    <location>
        <begin position="13"/>
        <end position="29"/>
    </location>
</feature>
<feature type="compositionally biased region" description="Basic residues" evidence="1">
    <location>
        <begin position="1"/>
        <end position="11"/>
    </location>
</feature>
<dbReference type="InterPro" id="IPR038883">
    <property type="entry name" value="AN11006-like"/>
</dbReference>
<evidence type="ECO:0000256" key="1">
    <source>
        <dbReference type="SAM" id="MobiDB-lite"/>
    </source>
</evidence>